<evidence type="ECO:0000256" key="3">
    <source>
        <dbReference type="ARBA" id="ARBA00022448"/>
    </source>
</evidence>
<feature type="compositionally biased region" description="Polar residues" evidence="9">
    <location>
        <begin position="182"/>
        <end position="199"/>
    </location>
</feature>
<dbReference type="AlphaFoldDB" id="A0A7M7PJH7"/>
<evidence type="ECO:0000256" key="7">
    <source>
        <dbReference type="ARBA" id="ARBA00023065"/>
    </source>
</evidence>
<dbReference type="GO" id="GO:0050801">
    <property type="term" value="P:monoatomic ion homeostasis"/>
    <property type="evidence" value="ECO:0000318"/>
    <property type="project" value="GO_Central"/>
</dbReference>
<dbReference type="InterPro" id="IPR003020">
    <property type="entry name" value="HCO3_transpt_euk"/>
</dbReference>
<accession>A0A7M7PJH7</accession>
<dbReference type="FunFam" id="1.10.287.570:FF:000002">
    <property type="entry name" value="Solute carrier family 4 member 11"/>
    <property type="match status" value="1"/>
</dbReference>
<protein>
    <recommendedName>
        <fullName evidence="11">Bicarbonate transporter-like transmembrane domain-containing protein</fullName>
    </recommendedName>
</protein>
<keyword evidence="5 10" id="KW-0812">Transmembrane</keyword>
<evidence type="ECO:0000256" key="1">
    <source>
        <dbReference type="ARBA" id="ARBA00004651"/>
    </source>
</evidence>
<keyword evidence="6 10" id="KW-1133">Transmembrane helix</keyword>
<evidence type="ECO:0000256" key="6">
    <source>
        <dbReference type="ARBA" id="ARBA00022989"/>
    </source>
</evidence>
<dbReference type="KEGG" id="spu:579418"/>
<evidence type="ECO:0000313" key="13">
    <source>
        <dbReference type="Proteomes" id="UP000007110"/>
    </source>
</evidence>
<dbReference type="GO" id="GO:0055085">
    <property type="term" value="P:transmembrane transport"/>
    <property type="evidence" value="ECO:0000318"/>
    <property type="project" value="GO_Central"/>
</dbReference>
<evidence type="ECO:0000256" key="9">
    <source>
        <dbReference type="SAM" id="MobiDB-lite"/>
    </source>
</evidence>
<feature type="region of interest" description="Disordered" evidence="9">
    <location>
        <begin position="178"/>
        <end position="212"/>
    </location>
</feature>
<dbReference type="GO" id="GO:0006820">
    <property type="term" value="P:monoatomic anion transport"/>
    <property type="evidence" value="ECO:0007669"/>
    <property type="project" value="InterPro"/>
</dbReference>
<feature type="transmembrane region" description="Helical" evidence="10">
    <location>
        <begin position="494"/>
        <end position="514"/>
    </location>
</feature>
<dbReference type="OMA" id="GRAQCYK"/>
<evidence type="ECO:0000256" key="4">
    <source>
        <dbReference type="ARBA" id="ARBA00022475"/>
    </source>
</evidence>
<feature type="transmembrane region" description="Helical" evidence="10">
    <location>
        <begin position="297"/>
        <end position="313"/>
    </location>
</feature>
<evidence type="ECO:0000256" key="8">
    <source>
        <dbReference type="ARBA" id="ARBA00023136"/>
    </source>
</evidence>
<dbReference type="RefSeq" id="XP_030852603.1">
    <property type="nucleotide sequence ID" value="XM_030996743.1"/>
</dbReference>
<evidence type="ECO:0000259" key="11">
    <source>
        <dbReference type="Pfam" id="PF00955"/>
    </source>
</evidence>
<dbReference type="OrthoDB" id="1735926at2759"/>
<dbReference type="Gene3D" id="1.10.287.570">
    <property type="entry name" value="Helical hairpin bin"/>
    <property type="match status" value="1"/>
</dbReference>
<dbReference type="InParanoid" id="A0A7M7PJH7"/>
<feature type="transmembrane region" description="Helical" evidence="10">
    <location>
        <begin position="526"/>
        <end position="547"/>
    </location>
</feature>
<dbReference type="GeneID" id="579418"/>
<comment type="similarity">
    <text evidence="2">Belongs to the anion exchanger (TC 2.A.31) family.</text>
</comment>
<dbReference type="GO" id="GO:0016323">
    <property type="term" value="C:basolateral plasma membrane"/>
    <property type="evidence" value="ECO:0000318"/>
    <property type="project" value="GO_Central"/>
</dbReference>
<feature type="region of interest" description="Disordered" evidence="9">
    <location>
        <begin position="229"/>
        <end position="250"/>
    </location>
</feature>
<dbReference type="Pfam" id="PF00955">
    <property type="entry name" value="HCO3_cotransp"/>
    <property type="match status" value="1"/>
</dbReference>
<dbReference type="InterPro" id="IPR011531">
    <property type="entry name" value="HCO3_transpt-like_TM_dom"/>
</dbReference>
<name>A0A7M7PJH7_STRPU</name>
<feature type="transmembrane region" description="Helical" evidence="10">
    <location>
        <begin position="568"/>
        <end position="592"/>
    </location>
</feature>
<dbReference type="PRINTS" id="PR01231">
    <property type="entry name" value="HCO3TRNSPORT"/>
</dbReference>
<feature type="transmembrane region" description="Helical" evidence="10">
    <location>
        <begin position="749"/>
        <end position="769"/>
    </location>
</feature>
<dbReference type="Proteomes" id="UP000007110">
    <property type="component" value="Unassembled WGS sequence"/>
</dbReference>
<dbReference type="GO" id="GO:0005452">
    <property type="term" value="F:solute:inorganic anion antiporter activity"/>
    <property type="evidence" value="ECO:0007669"/>
    <property type="project" value="InterPro"/>
</dbReference>
<dbReference type="EnsemblMetazoa" id="XM_030996743">
    <property type="protein sequence ID" value="XP_030852603"/>
    <property type="gene ID" value="LOC579418"/>
</dbReference>
<reference evidence="13" key="1">
    <citation type="submission" date="2015-02" db="EMBL/GenBank/DDBJ databases">
        <title>Genome sequencing for Strongylocentrotus purpuratus.</title>
        <authorList>
            <person name="Murali S."/>
            <person name="Liu Y."/>
            <person name="Vee V."/>
            <person name="English A."/>
            <person name="Wang M."/>
            <person name="Skinner E."/>
            <person name="Han Y."/>
            <person name="Muzny D.M."/>
            <person name="Worley K.C."/>
            <person name="Gibbs R.A."/>
        </authorList>
    </citation>
    <scope>NUCLEOTIDE SEQUENCE</scope>
</reference>
<evidence type="ECO:0000313" key="12">
    <source>
        <dbReference type="EnsemblMetazoa" id="XP_030852603"/>
    </source>
</evidence>
<keyword evidence="3" id="KW-0813">Transport</keyword>
<proteinExistence type="inferred from homology"/>
<dbReference type="Gene3D" id="3.40.930.10">
    <property type="entry name" value="Mannitol-specific EII, Chain A"/>
    <property type="match status" value="1"/>
</dbReference>
<evidence type="ECO:0000256" key="10">
    <source>
        <dbReference type="SAM" id="Phobius"/>
    </source>
</evidence>
<keyword evidence="4" id="KW-1003">Cell membrane</keyword>
<dbReference type="CTD" id="83959"/>
<feature type="transmembrane region" description="Helical" evidence="10">
    <location>
        <begin position="371"/>
        <end position="393"/>
    </location>
</feature>
<dbReference type="GO" id="GO:0005886">
    <property type="term" value="C:plasma membrane"/>
    <property type="evidence" value="ECO:0000318"/>
    <property type="project" value="GO_Central"/>
</dbReference>
<reference evidence="12" key="2">
    <citation type="submission" date="2021-01" db="UniProtKB">
        <authorList>
            <consortium name="EnsemblMetazoa"/>
        </authorList>
    </citation>
    <scope>IDENTIFICATION</scope>
</reference>
<dbReference type="SUPFAM" id="SSF55804">
    <property type="entry name" value="Phoshotransferase/anion transport protein"/>
    <property type="match status" value="1"/>
</dbReference>
<sequence>MYAQHERIPMKDFSAEVRASLDVGNFVNRAILLLDINQTSLESIVTLLLAKMLAGDERSDMIMKEGRAALMTHDSVHVLAKTVQGTSTSEGGGFDYDQSWICALCSLPSLQRRKVAIARLKHPANLGRTSQEIRFFILVLAPMREKGTKNALETARTFATLLADIECRQKLLEVRSAPEECMSSTSSRMDTKQTDSLSVPESAPETDVEAEEEFKQMLHQHAKDLAIQQSYPPRHSRTSRPSVGPFDNFNEQGSSQKCCIGRGLRSDLKRRLPHYWSDFRDGVIGHKTLQKVISTTLFLYFACILPSIAFGVLNDKNTHGLIDVKKVIISQTICGIFFSLFGGQPLIIMLTTAPLALYIKILYTICEDLDLHFYSMYALVGVWNSLFLIIYSFTDASKLMKWSTRSTEEIFSLFVSIAFCVDAFKDLAAEFEKHYLASECTGATAVALLSTTTPSSLLYNDSNTDPTTTLLSNISTQLSTTLASTPECHRDSSILYLLLMLGTLWLGVTLYNFTKSPFLDASKREALADYALPVAVLIMSFVGSYVFRSTEADLFSYNDGEALKVTKFEGITIGMVAGSMGLGFCLSLLFFMDQNISSALVNNPANKLKKGTAYHLDLFVVAIMNCFVSIFGLPWVHAALPHSPLHVRALADVEERVDQGHVYHIVVRVRETRLTTLFSHIMIGLSIMMLPTPLQYIPKAVLYGLFLYIAYTALDGNQLFERIVLLITEQAAYPPNHYVRRVPQRKMHLFTAVQLLQLGILCGFGFSPWPYLKMVFPLLILTFLPIRHKLVPFLIDLKFLDALDRSH</sequence>
<feature type="transmembrane region" description="Helical" evidence="10">
    <location>
        <begin position="674"/>
        <end position="690"/>
    </location>
</feature>
<feature type="transmembrane region" description="Helical" evidence="10">
    <location>
        <begin position="612"/>
        <end position="636"/>
    </location>
</feature>
<feature type="domain" description="Bicarbonate transporter-like transmembrane" evidence="11">
    <location>
        <begin position="262"/>
        <end position="806"/>
    </location>
</feature>
<keyword evidence="7" id="KW-0406">Ion transport</keyword>
<feature type="transmembrane region" description="Helical" evidence="10">
    <location>
        <begin position="333"/>
        <end position="359"/>
    </location>
</feature>
<organism evidence="12 13">
    <name type="scientific">Strongylocentrotus purpuratus</name>
    <name type="common">Purple sea urchin</name>
    <dbReference type="NCBI Taxonomy" id="7668"/>
    <lineage>
        <taxon>Eukaryota</taxon>
        <taxon>Metazoa</taxon>
        <taxon>Echinodermata</taxon>
        <taxon>Eleutherozoa</taxon>
        <taxon>Echinozoa</taxon>
        <taxon>Echinoidea</taxon>
        <taxon>Euechinoidea</taxon>
        <taxon>Echinacea</taxon>
        <taxon>Camarodonta</taxon>
        <taxon>Echinidea</taxon>
        <taxon>Strongylocentrotidae</taxon>
        <taxon>Strongylocentrotus</taxon>
    </lineage>
</organism>
<evidence type="ECO:0000256" key="5">
    <source>
        <dbReference type="ARBA" id="ARBA00022692"/>
    </source>
</evidence>
<dbReference type="PANTHER" id="PTHR11453">
    <property type="entry name" value="ANION EXCHANGE PROTEIN"/>
    <property type="match status" value="1"/>
</dbReference>
<evidence type="ECO:0000256" key="2">
    <source>
        <dbReference type="ARBA" id="ARBA00010993"/>
    </source>
</evidence>
<dbReference type="PANTHER" id="PTHR11453:SF127">
    <property type="entry name" value="SOLUTE CARRIER FAMILY 4 MEMBER 11"/>
    <property type="match status" value="1"/>
</dbReference>
<dbReference type="FunFam" id="3.40.930.10:FF:000019">
    <property type="entry name" value="Solute carrier family 4 member 11"/>
    <property type="match status" value="1"/>
</dbReference>
<keyword evidence="8 10" id="KW-0472">Membrane</keyword>
<keyword evidence="13" id="KW-1185">Reference proteome</keyword>
<comment type="subcellular location">
    <subcellularLocation>
        <location evidence="1">Cell membrane</location>
        <topology evidence="1">Multi-pass membrane protein</topology>
    </subcellularLocation>
</comment>
<dbReference type="GO" id="GO:0022857">
    <property type="term" value="F:transmembrane transporter activity"/>
    <property type="evidence" value="ECO:0000318"/>
    <property type="project" value="GO_Central"/>
</dbReference>
<dbReference type="InterPro" id="IPR016152">
    <property type="entry name" value="PTrfase/Anion_transptr"/>
</dbReference>